<evidence type="ECO:0000313" key="2">
    <source>
        <dbReference type="EMBL" id="OCF34787.1"/>
    </source>
</evidence>
<dbReference type="AlphaFoldDB" id="A0A1B9GUS5"/>
<reference evidence="3" key="2">
    <citation type="submission" date="2013-12" db="EMBL/GenBank/DDBJ databases">
        <title>Evolution of pathogenesis and genome organization in the Tremellales.</title>
        <authorList>
            <person name="Cuomo C."/>
            <person name="Litvintseva A."/>
            <person name="Heitman J."/>
            <person name="Chen Y."/>
            <person name="Sun S."/>
            <person name="Springer D."/>
            <person name="Dromer F."/>
            <person name="Young S."/>
            <person name="Zeng Q."/>
            <person name="Chapman S."/>
            <person name="Gujja S."/>
            <person name="Saif S."/>
            <person name="Birren B."/>
        </authorList>
    </citation>
    <scope>NUCLEOTIDE SEQUENCE [LARGE SCALE GENOMIC DNA]</scope>
    <source>
        <strain evidence="3">BCC8398</strain>
    </source>
</reference>
<evidence type="ECO:0000313" key="3">
    <source>
        <dbReference type="Proteomes" id="UP000092666"/>
    </source>
</evidence>
<feature type="compositionally biased region" description="Basic residues" evidence="1">
    <location>
        <begin position="30"/>
        <end position="39"/>
    </location>
</feature>
<reference evidence="2 3" key="1">
    <citation type="submission" date="2013-07" db="EMBL/GenBank/DDBJ databases">
        <title>The Genome Sequence of Cryptococcus heveanensis BCC8398.</title>
        <authorList>
            <consortium name="The Broad Institute Genome Sequencing Platform"/>
            <person name="Cuomo C."/>
            <person name="Litvintseva A."/>
            <person name="Chen Y."/>
            <person name="Heitman J."/>
            <person name="Sun S."/>
            <person name="Springer D."/>
            <person name="Dromer F."/>
            <person name="Young S.K."/>
            <person name="Zeng Q."/>
            <person name="Gargeya S."/>
            <person name="Fitzgerald M."/>
            <person name="Abouelleil A."/>
            <person name="Alvarado L."/>
            <person name="Berlin A.M."/>
            <person name="Chapman S.B."/>
            <person name="Dewar J."/>
            <person name="Goldberg J."/>
            <person name="Griggs A."/>
            <person name="Gujja S."/>
            <person name="Hansen M."/>
            <person name="Howarth C."/>
            <person name="Imamovic A."/>
            <person name="Larimer J."/>
            <person name="McCowan C."/>
            <person name="Murphy C."/>
            <person name="Pearson M."/>
            <person name="Priest M."/>
            <person name="Roberts A."/>
            <person name="Saif S."/>
            <person name="Shea T."/>
            <person name="Sykes S."/>
            <person name="Wortman J."/>
            <person name="Nusbaum C."/>
            <person name="Birren B."/>
        </authorList>
    </citation>
    <scope>NUCLEOTIDE SEQUENCE [LARGE SCALE GENOMIC DNA]</scope>
    <source>
        <strain evidence="2 3">BCC8398</strain>
    </source>
</reference>
<feature type="region of interest" description="Disordered" evidence="1">
    <location>
        <begin position="17"/>
        <end position="58"/>
    </location>
</feature>
<proteinExistence type="predicted"/>
<organism evidence="2 3">
    <name type="scientific">Kwoniella heveanensis BCC8398</name>
    <dbReference type="NCBI Taxonomy" id="1296120"/>
    <lineage>
        <taxon>Eukaryota</taxon>
        <taxon>Fungi</taxon>
        <taxon>Dikarya</taxon>
        <taxon>Basidiomycota</taxon>
        <taxon>Agaricomycotina</taxon>
        <taxon>Tremellomycetes</taxon>
        <taxon>Tremellales</taxon>
        <taxon>Cryptococcaceae</taxon>
        <taxon>Kwoniella</taxon>
    </lineage>
</organism>
<protein>
    <submittedName>
        <fullName evidence="2">Uncharacterized protein</fullName>
    </submittedName>
</protein>
<dbReference type="Proteomes" id="UP000092666">
    <property type="component" value="Unassembled WGS sequence"/>
</dbReference>
<sequence>MPKRTKSRGVCVIDLTVDSSSEDEESSTKISHKRSKRSRIVYSPEPDAVPQERSSPVSQIARPPLLNLDTNTAVVHPVPASSSTAANTSMIVSGNIDINSRDYLAGHIKSVLRVFEAYREITKITQTELTQNQVLLEARIGSEGLIKAFFEGMRGVAAFNQVRLIGTVDRLTLDQAADDIIIDRPEWHSVGIYLDLRRENMRWAEGMKRI</sequence>
<dbReference type="EMBL" id="KV700123">
    <property type="protein sequence ID" value="OCF34787.1"/>
    <property type="molecule type" value="Genomic_DNA"/>
</dbReference>
<gene>
    <name evidence="2" type="ORF">I316_03330</name>
</gene>
<name>A0A1B9GUS5_9TREE</name>
<evidence type="ECO:0000256" key="1">
    <source>
        <dbReference type="SAM" id="MobiDB-lite"/>
    </source>
</evidence>
<accession>A0A1B9GUS5</accession>
<keyword evidence="3" id="KW-1185">Reference proteome</keyword>